<evidence type="ECO:0000259" key="6">
    <source>
        <dbReference type="PROSITE" id="PS51898"/>
    </source>
</evidence>
<evidence type="ECO:0000256" key="4">
    <source>
        <dbReference type="ARBA" id="ARBA00023172"/>
    </source>
</evidence>
<dbReference type="Proteomes" id="UP000321734">
    <property type="component" value="Unassembled WGS sequence"/>
</dbReference>
<dbReference type="InterPro" id="IPR004107">
    <property type="entry name" value="Integrase_SAM-like_N"/>
</dbReference>
<dbReference type="Gene3D" id="1.10.443.10">
    <property type="entry name" value="Intergrase catalytic core"/>
    <property type="match status" value="1"/>
</dbReference>
<keyword evidence="4" id="KW-0233">DNA recombination</keyword>
<dbReference type="SUPFAM" id="SSF56349">
    <property type="entry name" value="DNA breaking-rejoining enzymes"/>
    <property type="match status" value="1"/>
</dbReference>
<dbReference type="Pfam" id="PF00589">
    <property type="entry name" value="Phage_integrase"/>
    <property type="match status" value="1"/>
</dbReference>
<proteinExistence type="inferred from homology"/>
<dbReference type="InterPro" id="IPR011010">
    <property type="entry name" value="DNA_brk_join_enz"/>
</dbReference>
<comment type="similarity">
    <text evidence="1">Belongs to the 'phage' integrase family.</text>
</comment>
<dbReference type="GO" id="GO:0003677">
    <property type="term" value="F:DNA binding"/>
    <property type="evidence" value="ECO:0007669"/>
    <property type="project" value="UniProtKB-UniRule"/>
</dbReference>
<evidence type="ECO:0000256" key="1">
    <source>
        <dbReference type="ARBA" id="ARBA00008857"/>
    </source>
</evidence>
<feature type="domain" description="Core-binding (CB)" evidence="7">
    <location>
        <begin position="85"/>
        <end position="168"/>
    </location>
</feature>
<dbReference type="AlphaFoldDB" id="A0A5C7AAY3"/>
<reference evidence="8 9" key="1">
    <citation type="submission" date="2019-08" db="EMBL/GenBank/DDBJ databases">
        <title>Genome sequence of Gelidibacter salicanalis IC162T.</title>
        <authorList>
            <person name="Bowman J.P."/>
        </authorList>
    </citation>
    <scope>NUCLEOTIDE SEQUENCE [LARGE SCALE GENOMIC DNA]</scope>
    <source>
        <strain evidence="8 9">IC162</strain>
    </source>
</reference>
<gene>
    <name evidence="8" type="ORF">ES711_14005</name>
</gene>
<organism evidence="8 9">
    <name type="scientific">Gelidibacter salicanalis</name>
    <dbReference type="NCBI Taxonomy" id="291193"/>
    <lineage>
        <taxon>Bacteria</taxon>
        <taxon>Pseudomonadati</taxon>
        <taxon>Bacteroidota</taxon>
        <taxon>Flavobacteriia</taxon>
        <taxon>Flavobacteriales</taxon>
        <taxon>Flavobacteriaceae</taxon>
        <taxon>Gelidibacter</taxon>
    </lineage>
</organism>
<keyword evidence="3 5" id="KW-0238">DNA-binding</keyword>
<dbReference type="InterPro" id="IPR002104">
    <property type="entry name" value="Integrase_catalytic"/>
</dbReference>
<dbReference type="EMBL" id="VORX01000008">
    <property type="protein sequence ID" value="TXE05950.1"/>
    <property type="molecule type" value="Genomic_DNA"/>
</dbReference>
<dbReference type="PROSITE" id="PS51900">
    <property type="entry name" value="CB"/>
    <property type="match status" value="1"/>
</dbReference>
<keyword evidence="9" id="KW-1185">Reference proteome</keyword>
<evidence type="ECO:0000313" key="8">
    <source>
        <dbReference type="EMBL" id="TXE05950.1"/>
    </source>
</evidence>
<accession>A0A5C7AAY3</accession>
<dbReference type="GO" id="GO:0015074">
    <property type="term" value="P:DNA integration"/>
    <property type="evidence" value="ECO:0007669"/>
    <property type="project" value="UniProtKB-KW"/>
</dbReference>
<dbReference type="InterPro" id="IPR013762">
    <property type="entry name" value="Integrase-like_cat_sf"/>
</dbReference>
<dbReference type="InterPro" id="IPR010998">
    <property type="entry name" value="Integrase_recombinase_N"/>
</dbReference>
<evidence type="ECO:0000256" key="2">
    <source>
        <dbReference type="ARBA" id="ARBA00022908"/>
    </source>
</evidence>
<dbReference type="InterPro" id="IPR044068">
    <property type="entry name" value="CB"/>
</dbReference>
<evidence type="ECO:0000256" key="5">
    <source>
        <dbReference type="PROSITE-ProRule" id="PRU01248"/>
    </source>
</evidence>
<evidence type="ECO:0000259" key="7">
    <source>
        <dbReference type="PROSITE" id="PS51900"/>
    </source>
</evidence>
<feature type="domain" description="Tyr recombinase" evidence="6">
    <location>
        <begin position="185"/>
        <end position="357"/>
    </location>
</feature>
<evidence type="ECO:0000313" key="9">
    <source>
        <dbReference type="Proteomes" id="UP000321734"/>
    </source>
</evidence>
<dbReference type="OrthoDB" id="9801717at2"/>
<dbReference type="PROSITE" id="PS51898">
    <property type="entry name" value="TYR_RECOMBINASE"/>
    <property type="match status" value="1"/>
</dbReference>
<comment type="caution">
    <text evidence="8">The sequence shown here is derived from an EMBL/GenBank/DDBJ whole genome shotgun (WGS) entry which is preliminary data.</text>
</comment>
<dbReference type="InterPro" id="IPR050090">
    <property type="entry name" value="Tyrosine_recombinase_XerCD"/>
</dbReference>
<dbReference type="PANTHER" id="PTHR30349:SF64">
    <property type="entry name" value="PROPHAGE INTEGRASE INTD-RELATED"/>
    <property type="match status" value="1"/>
</dbReference>
<dbReference type="PANTHER" id="PTHR30349">
    <property type="entry name" value="PHAGE INTEGRASE-RELATED"/>
    <property type="match status" value="1"/>
</dbReference>
<dbReference type="Pfam" id="PF13495">
    <property type="entry name" value="Phage_int_SAM_4"/>
    <property type="match status" value="1"/>
</dbReference>
<sequence length="372" mass="43356">MSMLAIIYTPKHNARRIKMFIPYNEAGLRAQIKSMNTSFYHPQQKLWSVVNTVENLEEIKKILHSKYEFKSEDRALPVTHSSLSEKSMLLMATYEQKLILKAYSRSTIQTYKHEFKSFLAFFENAKIDELTKDEIEGYLAHLINKFKISEVKQNQAVNAIKWFYEKVLEKPKEYYNITRPKKIKTLPSVLSEEEVYKLINAPTNIKHKTILYTIYSGGLRLGDVINLRIRDVHSKEGYLYIKGGKGKKDRKTVLSHTLLTLLREYYTKEKPAYWLFEGQDGGQYSPRSVQAIFRQSMTKSKINPWATVHTLRHSFATHLLQNGVNLRNIQVMLGHHSSRTTEIYTQVLGISNKKIESPLDNIVKNNMFDKNI</sequence>
<dbReference type="GO" id="GO:0006310">
    <property type="term" value="P:DNA recombination"/>
    <property type="evidence" value="ECO:0007669"/>
    <property type="project" value="UniProtKB-KW"/>
</dbReference>
<dbReference type="Gene3D" id="1.10.150.130">
    <property type="match status" value="1"/>
</dbReference>
<protein>
    <submittedName>
        <fullName evidence="8">Tyrosine-type recombinase/integrase</fullName>
    </submittedName>
</protein>
<evidence type="ECO:0000256" key="3">
    <source>
        <dbReference type="ARBA" id="ARBA00023125"/>
    </source>
</evidence>
<name>A0A5C7AAY3_9FLAO</name>
<keyword evidence="2" id="KW-0229">DNA integration</keyword>